<keyword evidence="1" id="KW-1133">Transmembrane helix</keyword>
<reference evidence="2 3" key="1">
    <citation type="submission" date="2016-12" db="EMBL/GenBank/DDBJ databases">
        <title>The genomes of Aspergillus section Nigri reveals drivers in fungal speciation.</title>
        <authorList>
            <consortium name="DOE Joint Genome Institute"/>
            <person name="Vesth T.C."/>
            <person name="Nybo J."/>
            <person name="Theobald S."/>
            <person name="Brandl J."/>
            <person name="Frisvad J.C."/>
            <person name="Nielsen K.F."/>
            <person name="Lyhne E.K."/>
            <person name="Kogle M.E."/>
            <person name="Kuo A."/>
            <person name="Riley R."/>
            <person name="Clum A."/>
            <person name="Nolan M."/>
            <person name="Lipzen A."/>
            <person name="Salamov A."/>
            <person name="Henrissat B."/>
            <person name="Wiebenga A."/>
            <person name="De Vries R.P."/>
            <person name="Grigoriev I.V."/>
            <person name="Mortensen U.H."/>
            <person name="Andersen M.R."/>
            <person name="Baker S.E."/>
        </authorList>
    </citation>
    <scope>NUCLEOTIDE SEQUENCE [LARGE SCALE GENOMIC DNA]</scope>
    <source>
        <strain evidence="2 3">CBS 117.55</strain>
    </source>
</reference>
<evidence type="ECO:0000313" key="3">
    <source>
        <dbReference type="Proteomes" id="UP000247233"/>
    </source>
</evidence>
<dbReference type="EMBL" id="MSFL01000007">
    <property type="protein sequence ID" value="PWY86926.1"/>
    <property type="molecule type" value="Genomic_DNA"/>
</dbReference>
<proteinExistence type="predicted"/>
<gene>
    <name evidence="2" type="ORF">BO70DRAFT_213895</name>
</gene>
<accession>A0A317WKD0</accession>
<evidence type="ECO:0000256" key="1">
    <source>
        <dbReference type="SAM" id="Phobius"/>
    </source>
</evidence>
<protein>
    <submittedName>
        <fullName evidence="2">Uncharacterized protein</fullName>
    </submittedName>
</protein>
<keyword evidence="1" id="KW-0472">Membrane</keyword>
<comment type="caution">
    <text evidence="2">The sequence shown here is derived from an EMBL/GenBank/DDBJ whole genome shotgun (WGS) entry which is preliminary data.</text>
</comment>
<feature type="transmembrane region" description="Helical" evidence="1">
    <location>
        <begin position="73"/>
        <end position="93"/>
    </location>
</feature>
<feature type="transmembrane region" description="Helical" evidence="1">
    <location>
        <begin position="105"/>
        <end position="128"/>
    </location>
</feature>
<dbReference type="Proteomes" id="UP000247233">
    <property type="component" value="Unassembled WGS sequence"/>
</dbReference>
<keyword evidence="1" id="KW-0812">Transmembrane</keyword>
<dbReference type="VEuPathDB" id="FungiDB:BO70DRAFT_213895"/>
<dbReference type="AlphaFoldDB" id="A0A317WKD0"/>
<keyword evidence="3" id="KW-1185">Reference proteome</keyword>
<sequence length="139" mass="16011">MRRLKKRWKEKKIVFTMTTSSQQRLTVAKKWKKKRRLRPVGGQDQLGSNDVPGEQHVFSYLTAEPFTPCKSRAISLSVYCILLADTLSPPSYTYSNHQFRVMSEVMPITCLSPFFLLGGGGGVSYWSCLSLRRREDRME</sequence>
<evidence type="ECO:0000313" key="2">
    <source>
        <dbReference type="EMBL" id="PWY86926.1"/>
    </source>
</evidence>
<name>A0A317WKD0_9EURO</name>
<organism evidence="2 3">
    <name type="scientific">Aspergillus heteromorphus CBS 117.55</name>
    <dbReference type="NCBI Taxonomy" id="1448321"/>
    <lineage>
        <taxon>Eukaryota</taxon>
        <taxon>Fungi</taxon>
        <taxon>Dikarya</taxon>
        <taxon>Ascomycota</taxon>
        <taxon>Pezizomycotina</taxon>
        <taxon>Eurotiomycetes</taxon>
        <taxon>Eurotiomycetidae</taxon>
        <taxon>Eurotiales</taxon>
        <taxon>Aspergillaceae</taxon>
        <taxon>Aspergillus</taxon>
        <taxon>Aspergillus subgen. Circumdati</taxon>
    </lineage>
</organism>
<dbReference type="GeneID" id="37060903"/>
<dbReference type="RefSeq" id="XP_025401158.1">
    <property type="nucleotide sequence ID" value="XM_025538666.1"/>
</dbReference>